<keyword evidence="3" id="KW-1185">Reference proteome</keyword>
<accession>A1BIP8</accession>
<keyword evidence="1" id="KW-0472">Membrane</keyword>
<evidence type="ECO:0000256" key="1">
    <source>
        <dbReference type="SAM" id="Phobius"/>
    </source>
</evidence>
<protein>
    <submittedName>
        <fullName evidence="2">Uncharacterized protein</fullName>
    </submittedName>
</protein>
<dbReference type="KEGG" id="cph:Cpha266_2283"/>
<dbReference type="AlphaFoldDB" id="A1BIP8"/>
<organism evidence="2 3">
    <name type="scientific">Chlorobium phaeobacteroides (strain DSM 266 / SMG 266 / 2430)</name>
    <dbReference type="NCBI Taxonomy" id="290317"/>
    <lineage>
        <taxon>Bacteria</taxon>
        <taxon>Pseudomonadati</taxon>
        <taxon>Chlorobiota</taxon>
        <taxon>Chlorobiia</taxon>
        <taxon>Chlorobiales</taxon>
        <taxon>Chlorobiaceae</taxon>
        <taxon>Chlorobium/Pelodictyon group</taxon>
        <taxon>Chlorobium</taxon>
    </lineage>
</organism>
<reference evidence="2 3" key="1">
    <citation type="submission" date="2006-12" db="EMBL/GenBank/DDBJ databases">
        <title>Complete sequence of Chlorobium phaeobacteroides DSM 266.</title>
        <authorList>
            <consortium name="US DOE Joint Genome Institute"/>
            <person name="Copeland A."/>
            <person name="Lucas S."/>
            <person name="Lapidus A."/>
            <person name="Barry K."/>
            <person name="Detter J.C."/>
            <person name="Glavina del Rio T."/>
            <person name="Hammon N."/>
            <person name="Israni S."/>
            <person name="Pitluck S."/>
            <person name="Goltsman E."/>
            <person name="Schmutz J."/>
            <person name="Larimer F."/>
            <person name="Land M."/>
            <person name="Hauser L."/>
            <person name="Mikhailova N."/>
            <person name="Li T."/>
            <person name="Overmann J."/>
            <person name="Bryant D.A."/>
            <person name="Richardson P."/>
        </authorList>
    </citation>
    <scope>NUCLEOTIDE SEQUENCE [LARGE SCALE GENOMIC DNA]</scope>
    <source>
        <strain evidence="2 3">DSM 266</strain>
    </source>
</reference>
<gene>
    <name evidence="2" type="ordered locus">Cpha266_2283</name>
</gene>
<keyword evidence="1" id="KW-1133">Transmembrane helix</keyword>
<dbReference type="EMBL" id="CP000492">
    <property type="protein sequence ID" value="ABL66275.1"/>
    <property type="molecule type" value="Genomic_DNA"/>
</dbReference>
<name>A1BIP8_CHLPD</name>
<proteinExistence type="predicted"/>
<evidence type="ECO:0000313" key="2">
    <source>
        <dbReference type="EMBL" id="ABL66275.1"/>
    </source>
</evidence>
<feature type="transmembrane region" description="Helical" evidence="1">
    <location>
        <begin position="20"/>
        <end position="41"/>
    </location>
</feature>
<dbReference type="Proteomes" id="UP000008701">
    <property type="component" value="Chromosome"/>
</dbReference>
<dbReference type="HOGENOM" id="CLU_2272380_0_0_10"/>
<evidence type="ECO:0000313" key="3">
    <source>
        <dbReference type="Proteomes" id="UP000008701"/>
    </source>
</evidence>
<dbReference type="STRING" id="290317.Cpha266_2283"/>
<keyword evidence="1" id="KW-0812">Transmembrane</keyword>
<feature type="transmembrane region" description="Helical" evidence="1">
    <location>
        <begin position="72"/>
        <end position="89"/>
    </location>
</feature>
<sequence length="102" mass="11879">MPLPVRYRHVFFLLRRPDVITGWVASFYAKLIIFIITAMHLNRVTQTGISNTLHKDLSPCPKKKNDFKCKNTFSLFIFPFLFSFLNFLLKASNQPPCFLAKP</sequence>